<feature type="compositionally biased region" description="Basic and acidic residues" evidence="17">
    <location>
        <begin position="344"/>
        <end position="373"/>
    </location>
</feature>
<dbReference type="GO" id="GO:0009277">
    <property type="term" value="C:fungal-type cell wall"/>
    <property type="evidence" value="ECO:0007669"/>
    <property type="project" value="UniProtKB-ARBA"/>
</dbReference>
<dbReference type="GO" id="GO:0031505">
    <property type="term" value="P:fungal-type cell wall organization"/>
    <property type="evidence" value="ECO:0007669"/>
    <property type="project" value="TreeGrafter"/>
</dbReference>
<dbReference type="OrthoDB" id="4781at2759"/>
<dbReference type="Proteomes" id="UP000241587">
    <property type="component" value="Unassembled WGS sequence"/>
</dbReference>
<dbReference type="GO" id="GO:0098552">
    <property type="term" value="C:side of membrane"/>
    <property type="evidence" value="ECO:0007669"/>
    <property type="project" value="UniProtKB-KW"/>
</dbReference>
<dbReference type="SUPFAM" id="SSF49899">
    <property type="entry name" value="Concanavalin A-like lectins/glucanases"/>
    <property type="match status" value="1"/>
</dbReference>
<dbReference type="EC" id="3.2.1.14" evidence="3"/>
<evidence type="ECO:0000313" key="21">
    <source>
        <dbReference type="Proteomes" id="UP000241587"/>
    </source>
</evidence>
<dbReference type="InterPro" id="IPR017168">
    <property type="entry name" value="CHR-like"/>
</dbReference>
<comment type="similarity">
    <text evidence="14">Belongs to the glycosyl hydrolase 16 family. CRH1 subfamily.</text>
</comment>
<feature type="compositionally biased region" description="Polar residues" evidence="17">
    <location>
        <begin position="431"/>
        <end position="445"/>
    </location>
</feature>
<keyword evidence="12 20" id="KW-0326">Glycosidase</keyword>
<keyword evidence="9" id="KW-0472">Membrane</keyword>
<keyword evidence="13" id="KW-0961">Cell wall biogenesis/degradation</keyword>
<dbReference type="OMA" id="WNATANQ"/>
<evidence type="ECO:0000256" key="5">
    <source>
        <dbReference type="ARBA" id="ARBA00022676"/>
    </source>
</evidence>
<keyword evidence="6" id="KW-0808">Transferase</keyword>
<name>A0A2T4H5R3_FUSCU</name>
<gene>
    <name evidence="20" type="ORF">FCULG_00011608</name>
</gene>
<dbReference type="PANTHER" id="PTHR10963">
    <property type="entry name" value="GLYCOSYL HYDROLASE-RELATED"/>
    <property type="match status" value="1"/>
</dbReference>
<evidence type="ECO:0000256" key="16">
    <source>
        <dbReference type="PIRSR" id="PIRSR037299-1"/>
    </source>
</evidence>
<evidence type="ECO:0000256" key="10">
    <source>
        <dbReference type="ARBA" id="ARBA00023180"/>
    </source>
</evidence>
<feature type="compositionally biased region" description="Low complexity" evidence="17">
    <location>
        <begin position="446"/>
        <end position="469"/>
    </location>
</feature>
<dbReference type="FunFam" id="2.60.120.200:FF:000159">
    <property type="entry name" value="Glycosidase"/>
    <property type="match status" value="1"/>
</dbReference>
<dbReference type="Pfam" id="PF00722">
    <property type="entry name" value="Glyco_hydro_16"/>
    <property type="match status" value="1"/>
</dbReference>
<feature type="compositionally biased region" description="Low complexity" evidence="17">
    <location>
        <begin position="396"/>
        <end position="416"/>
    </location>
</feature>
<sequence length="485" mass="52375">SIVSFLFIMLRSLVVAALLGASSVAAIKCTRDSHCPEDSPCCSTYGECGVGAYCLGGCDPTMSFSLDSCVPAPVCQDRKMKMNSLDRIVDIGKYLGDSDKADWVAQGEPVVFKDNVLLTMPKDSVGTLLSSTVYMWYGNVKARFKTSRGAGVITAFILFSDVKDEIDYEFVGTELGDAQTNYYFQGITNYQNSENISLSDTFANYHDYEIRWTPDKIEWWVDGKMGRSLDKKDTWNATSKNFMFPQTPSRVQLSLWPGGKEGNAEGTVSWAGGPIDWDHPDIQKSGYYYAAFSDVEIECFNAKTAPGTNSGKSYWYNNEAGTNNTIVDGDKRHTIASLMATGEDMDKGKKKEEKKKEDKSKDDDKDKDDKDKDKEDDDEDDEPATIPGGGNGAPTNDHGNGDDSNSGSGSGSSSDNAPKGNPDGTDDTEPADTTNCDTSSFNQECGKSGSSKSKSEDSGNGSNAGSRNGASALAIIIAGGALFWL</sequence>
<protein>
    <recommendedName>
        <fullName evidence="3">chitinase</fullName>
        <ecNumber evidence="3">3.2.1.14</ecNumber>
    </recommendedName>
</protein>
<comment type="caution">
    <text evidence="20">The sequence shown here is derived from an EMBL/GenBank/DDBJ whole genome shotgun (WGS) entry which is preliminary data.</text>
</comment>
<keyword evidence="10" id="KW-0325">Glycoprotein</keyword>
<evidence type="ECO:0000256" key="9">
    <source>
        <dbReference type="ARBA" id="ARBA00023136"/>
    </source>
</evidence>
<dbReference type="GO" id="GO:0008843">
    <property type="term" value="F:endochitinase activity"/>
    <property type="evidence" value="ECO:0007669"/>
    <property type="project" value="UniProtKB-EC"/>
</dbReference>
<dbReference type="PANTHER" id="PTHR10963:SF22">
    <property type="entry name" value="GLYCOSIDASE CRH2-RELATED"/>
    <property type="match status" value="1"/>
</dbReference>
<accession>A0A2T4H5R3</accession>
<feature type="domain" description="GH16" evidence="19">
    <location>
        <begin position="65"/>
        <end position="279"/>
    </location>
</feature>
<evidence type="ECO:0000256" key="18">
    <source>
        <dbReference type="SAM" id="SignalP"/>
    </source>
</evidence>
<reference evidence="20 21" key="1">
    <citation type="submission" date="2018-02" db="EMBL/GenBank/DDBJ databases">
        <title>Fusarium culmorum secondary metabolites in fungal-bacterial-plant interactions.</title>
        <authorList>
            <person name="Schmidt R."/>
        </authorList>
    </citation>
    <scope>NUCLEOTIDE SEQUENCE [LARGE SCALE GENOMIC DNA]</scope>
    <source>
        <strain evidence="20 21">PV</strain>
    </source>
</reference>
<organism evidence="20 21">
    <name type="scientific">Fusarium culmorum</name>
    <dbReference type="NCBI Taxonomy" id="5516"/>
    <lineage>
        <taxon>Eukaryota</taxon>
        <taxon>Fungi</taxon>
        <taxon>Dikarya</taxon>
        <taxon>Ascomycota</taxon>
        <taxon>Pezizomycotina</taxon>
        <taxon>Sordariomycetes</taxon>
        <taxon>Hypocreomycetidae</taxon>
        <taxon>Hypocreales</taxon>
        <taxon>Nectriaceae</taxon>
        <taxon>Fusarium</taxon>
    </lineage>
</organism>
<evidence type="ECO:0000256" key="13">
    <source>
        <dbReference type="ARBA" id="ARBA00023316"/>
    </source>
</evidence>
<evidence type="ECO:0000256" key="8">
    <source>
        <dbReference type="ARBA" id="ARBA00022801"/>
    </source>
</evidence>
<evidence type="ECO:0000259" key="19">
    <source>
        <dbReference type="PROSITE" id="PS51762"/>
    </source>
</evidence>
<feature type="signal peptide" evidence="18">
    <location>
        <begin position="1"/>
        <end position="16"/>
    </location>
</feature>
<comment type="subcellular location">
    <subcellularLocation>
        <location evidence="2">Membrane</location>
        <topology evidence="2">Lipid-anchor</topology>
        <topology evidence="2">GPI-anchor</topology>
    </subcellularLocation>
</comment>
<evidence type="ECO:0000256" key="14">
    <source>
        <dbReference type="ARBA" id="ARBA00038074"/>
    </source>
</evidence>
<feature type="non-terminal residue" evidence="20">
    <location>
        <position position="1"/>
    </location>
</feature>
<dbReference type="InterPro" id="IPR013320">
    <property type="entry name" value="ConA-like_dom_sf"/>
</dbReference>
<feature type="compositionally biased region" description="Acidic residues" evidence="17">
    <location>
        <begin position="374"/>
        <end position="383"/>
    </location>
</feature>
<feature type="chain" id="PRO_5015439758" description="chitinase" evidence="18">
    <location>
        <begin position="17"/>
        <end position="485"/>
    </location>
</feature>
<dbReference type="GO" id="GO:0016757">
    <property type="term" value="F:glycosyltransferase activity"/>
    <property type="evidence" value="ECO:0007669"/>
    <property type="project" value="UniProtKB-KW"/>
</dbReference>
<feature type="active site" description="Proton donor" evidence="16">
    <location>
        <position position="169"/>
    </location>
</feature>
<dbReference type="GO" id="GO:0005975">
    <property type="term" value="P:carbohydrate metabolic process"/>
    <property type="evidence" value="ECO:0007669"/>
    <property type="project" value="InterPro"/>
</dbReference>
<keyword evidence="11" id="KW-0449">Lipoprotein</keyword>
<keyword evidence="4" id="KW-0336">GPI-anchor</keyword>
<comment type="function">
    <text evidence="15">Dual chitinase/transglycosylase that plays a role in cell wall architecture. Chitinase and transglycosylase activities are coupled. Required for the polysaccharide cross-linking at the septa and the cell wall. More specifically, transfers chitin to 1,6-beta-glucan in the cell wall.</text>
</comment>
<evidence type="ECO:0000256" key="15">
    <source>
        <dbReference type="ARBA" id="ARBA00093308"/>
    </source>
</evidence>
<evidence type="ECO:0000256" key="4">
    <source>
        <dbReference type="ARBA" id="ARBA00022622"/>
    </source>
</evidence>
<evidence type="ECO:0000313" key="20">
    <source>
        <dbReference type="EMBL" id="PTD11129.1"/>
    </source>
</evidence>
<evidence type="ECO:0000256" key="12">
    <source>
        <dbReference type="ARBA" id="ARBA00023295"/>
    </source>
</evidence>
<dbReference type="PROSITE" id="PS51762">
    <property type="entry name" value="GH16_2"/>
    <property type="match status" value="1"/>
</dbReference>
<evidence type="ECO:0000256" key="17">
    <source>
        <dbReference type="SAM" id="MobiDB-lite"/>
    </source>
</evidence>
<keyword evidence="21" id="KW-1185">Reference proteome</keyword>
<dbReference type="EMBL" id="PVEM01000002">
    <property type="protein sequence ID" value="PTD11129.1"/>
    <property type="molecule type" value="Genomic_DNA"/>
</dbReference>
<proteinExistence type="inferred from homology"/>
<keyword evidence="7 18" id="KW-0732">Signal</keyword>
<dbReference type="InterPro" id="IPR000757">
    <property type="entry name" value="Beta-glucanase-like"/>
</dbReference>
<feature type="region of interest" description="Disordered" evidence="17">
    <location>
        <begin position="339"/>
        <end position="469"/>
    </location>
</feature>
<evidence type="ECO:0000256" key="6">
    <source>
        <dbReference type="ARBA" id="ARBA00022679"/>
    </source>
</evidence>
<dbReference type="Gene3D" id="2.60.120.200">
    <property type="match status" value="1"/>
</dbReference>
<evidence type="ECO:0000256" key="1">
    <source>
        <dbReference type="ARBA" id="ARBA00000822"/>
    </source>
</evidence>
<evidence type="ECO:0000256" key="3">
    <source>
        <dbReference type="ARBA" id="ARBA00012729"/>
    </source>
</evidence>
<feature type="active site" description="Nucleophile" evidence="16">
    <location>
        <position position="165"/>
    </location>
</feature>
<evidence type="ECO:0000256" key="7">
    <source>
        <dbReference type="ARBA" id="ARBA00022729"/>
    </source>
</evidence>
<dbReference type="InterPro" id="IPR050546">
    <property type="entry name" value="Glycosyl_Hydrlase_16"/>
</dbReference>
<dbReference type="AlphaFoldDB" id="A0A2T4H5R3"/>
<keyword evidence="8" id="KW-0378">Hydrolase</keyword>
<comment type="catalytic activity">
    <reaction evidence="1">
        <text>Random endo-hydrolysis of N-acetyl-beta-D-glucosaminide (1-&gt;4)-beta-linkages in chitin and chitodextrins.</text>
        <dbReference type="EC" id="3.2.1.14"/>
    </reaction>
</comment>
<dbReference type="PIRSF" id="PIRSF037299">
    <property type="entry name" value="Glycosidase_CRH1_prd"/>
    <property type="match status" value="1"/>
</dbReference>
<keyword evidence="5" id="KW-0328">Glycosyltransferase</keyword>
<evidence type="ECO:0000256" key="11">
    <source>
        <dbReference type="ARBA" id="ARBA00023288"/>
    </source>
</evidence>
<evidence type="ECO:0000256" key="2">
    <source>
        <dbReference type="ARBA" id="ARBA00004589"/>
    </source>
</evidence>